<evidence type="ECO:0000313" key="5">
    <source>
        <dbReference type="Proteomes" id="UP000321773"/>
    </source>
</evidence>
<dbReference type="EMBL" id="BJWJ01000001">
    <property type="protein sequence ID" value="GEM03173.1"/>
    <property type="molecule type" value="Genomic_DNA"/>
</dbReference>
<evidence type="ECO:0000256" key="1">
    <source>
        <dbReference type="SAM" id="Phobius"/>
    </source>
</evidence>
<evidence type="ECO:0000313" key="3">
    <source>
        <dbReference type="EMBL" id="SFS34221.1"/>
    </source>
</evidence>
<reference evidence="3 4" key="1">
    <citation type="submission" date="2016-10" db="EMBL/GenBank/DDBJ databases">
        <authorList>
            <person name="de Groot N.N."/>
        </authorList>
    </citation>
    <scope>NUCLEOTIDE SEQUENCE [LARGE SCALE GENOMIC DNA]</scope>
    <source>
        <strain evidence="3 4">DSM 17074</strain>
    </source>
</reference>
<dbReference type="Proteomes" id="UP000199139">
    <property type="component" value="Unassembled WGS sequence"/>
</dbReference>
<evidence type="ECO:0000313" key="2">
    <source>
        <dbReference type="EMBL" id="GEM03173.1"/>
    </source>
</evidence>
<keyword evidence="1" id="KW-0812">Transmembrane</keyword>
<reference evidence="2 5" key="2">
    <citation type="submission" date="2019-07" db="EMBL/GenBank/DDBJ databases">
        <title>Whole genome shotgun sequence of Halolactibacillus miurensis NBRC 100873.</title>
        <authorList>
            <person name="Hosoyama A."/>
            <person name="Uohara A."/>
            <person name="Ohji S."/>
            <person name="Ichikawa N."/>
        </authorList>
    </citation>
    <scope>NUCLEOTIDE SEQUENCE [LARGE SCALE GENOMIC DNA]</scope>
    <source>
        <strain evidence="2 5">NBRC 100873</strain>
    </source>
</reference>
<dbReference type="STRING" id="306541.SAMN05421668_101147"/>
<dbReference type="AlphaFoldDB" id="A0A1I6P212"/>
<dbReference type="EMBL" id="FPAI01000001">
    <property type="protein sequence ID" value="SFS34221.1"/>
    <property type="molecule type" value="Genomic_DNA"/>
</dbReference>
<dbReference type="RefSeq" id="WP_062320233.1">
    <property type="nucleotide sequence ID" value="NZ_BJWJ01000001.1"/>
</dbReference>
<sequence>MQEHKLMLGLSYITLMKMGAVHMLHAYELIEIMNMHGEMMTKLDYFTLVSMIFLGVPIALFRILYNTYVNI</sequence>
<feature type="transmembrane region" description="Helical" evidence="1">
    <location>
        <begin position="45"/>
        <end position="65"/>
    </location>
</feature>
<accession>A0A1I6P212</accession>
<evidence type="ECO:0000313" key="4">
    <source>
        <dbReference type="Proteomes" id="UP000199139"/>
    </source>
</evidence>
<feature type="transmembrane region" description="Helical" evidence="1">
    <location>
        <begin position="6"/>
        <end position="24"/>
    </location>
</feature>
<gene>
    <name evidence="2" type="ORF">HMI01_01610</name>
    <name evidence="3" type="ORF">SAMN05421668_101147</name>
</gene>
<name>A0A1I6P212_9BACI</name>
<keyword evidence="1" id="KW-1133">Transmembrane helix</keyword>
<dbReference type="Proteomes" id="UP000321773">
    <property type="component" value="Unassembled WGS sequence"/>
</dbReference>
<dbReference type="OrthoDB" id="2166737at2"/>
<keyword evidence="1" id="KW-0472">Membrane</keyword>
<keyword evidence="5" id="KW-1185">Reference proteome</keyword>
<protein>
    <submittedName>
        <fullName evidence="3">Uncharacterized protein</fullName>
    </submittedName>
</protein>
<proteinExistence type="predicted"/>
<organism evidence="3 4">
    <name type="scientific">Halolactibacillus miurensis</name>
    <dbReference type="NCBI Taxonomy" id="306541"/>
    <lineage>
        <taxon>Bacteria</taxon>
        <taxon>Bacillati</taxon>
        <taxon>Bacillota</taxon>
        <taxon>Bacilli</taxon>
        <taxon>Bacillales</taxon>
        <taxon>Bacillaceae</taxon>
        <taxon>Halolactibacillus</taxon>
    </lineage>
</organism>